<evidence type="ECO:0000313" key="2">
    <source>
        <dbReference type="Proteomes" id="UP000602510"/>
    </source>
</evidence>
<reference evidence="1" key="1">
    <citation type="submission" date="2020-04" db="EMBL/GenBank/DDBJ databases">
        <title>Hybrid Assembly of Korean Phytophthora infestans isolates.</title>
        <authorList>
            <person name="Prokchorchik M."/>
            <person name="Lee Y."/>
            <person name="Seo J."/>
            <person name="Cho J.-H."/>
            <person name="Park Y.-E."/>
            <person name="Jang D.-C."/>
            <person name="Im J.-S."/>
            <person name="Choi J.-G."/>
            <person name="Park H.-J."/>
            <person name="Lee G.-B."/>
            <person name="Lee Y.-G."/>
            <person name="Hong S.-Y."/>
            <person name="Cho K."/>
            <person name="Sohn K.H."/>
        </authorList>
    </citation>
    <scope>NUCLEOTIDE SEQUENCE</scope>
    <source>
        <strain evidence="1">KR_1_A1</strain>
    </source>
</reference>
<dbReference type="Proteomes" id="UP000602510">
    <property type="component" value="Unassembled WGS sequence"/>
</dbReference>
<name>A0A833SLF3_PHYIN</name>
<protein>
    <submittedName>
        <fullName evidence="1">Reverse transcriptase (RNA-dependent DNA polymerase)</fullName>
    </submittedName>
</protein>
<keyword evidence="1" id="KW-0695">RNA-directed DNA polymerase</keyword>
<proteinExistence type="predicted"/>
<keyword evidence="2" id="KW-1185">Reference proteome</keyword>
<keyword evidence="1" id="KW-0548">Nucleotidyltransferase</keyword>
<sequence>MLGFATHDEDLASFKAAMETTYDVNDFEDASYFLGLELQWSPSGDEVTIGQQKYAKSILERFNMDKTMPARTPMEERFRDQLFKVQEVINFRPRPAIGVLLYMTVNTRPDMATAVRILAQEIETPTDCLKHGVEHVFRYLRNTHDFGLVYKSSAVKGLAVYCDAAFAVERNAKSATGYAIFYDGCLIEWNKQSMVTLSFTEAAYIAMGSGVQECIGINLVLKDLGLEVDLITVFGDNQGAQHLAESKAVTQRSRPIDTK</sequence>
<accession>A0A833SLF3</accession>
<gene>
    <name evidence="1" type="ORF">GN244_ATG16146</name>
</gene>
<evidence type="ECO:0000313" key="1">
    <source>
        <dbReference type="EMBL" id="KAF4031993.1"/>
    </source>
</evidence>
<comment type="caution">
    <text evidence="1">The sequence shown here is derived from an EMBL/GenBank/DDBJ whole genome shotgun (WGS) entry which is preliminary data.</text>
</comment>
<dbReference type="CDD" id="cd09272">
    <property type="entry name" value="RNase_HI_RT_Ty1"/>
    <property type="match status" value="1"/>
</dbReference>
<dbReference type="AlphaFoldDB" id="A0A833SLF3"/>
<dbReference type="EMBL" id="WSZM01000517">
    <property type="protein sequence ID" value="KAF4031993.1"/>
    <property type="molecule type" value="Genomic_DNA"/>
</dbReference>
<dbReference type="PANTHER" id="PTHR11439:SF467">
    <property type="entry name" value="INTEGRASE CATALYTIC DOMAIN-CONTAINING PROTEIN"/>
    <property type="match status" value="1"/>
</dbReference>
<keyword evidence="1" id="KW-0808">Transferase</keyword>
<organism evidence="1 2">
    <name type="scientific">Phytophthora infestans</name>
    <name type="common">Potato late blight agent</name>
    <name type="synonym">Botrytis infestans</name>
    <dbReference type="NCBI Taxonomy" id="4787"/>
    <lineage>
        <taxon>Eukaryota</taxon>
        <taxon>Sar</taxon>
        <taxon>Stramenopiles</taxon>
        <taxon>Oomycota</taxon>
        <taxon>Peronosporomycetes</taxon>
        <taxon>Peronosporales</taxon>
        <taxon>Peronosporaceae</taxon>
        <taxon>Phytophthora</taxon>
    </lineage>
</organism>
<dbReference type="GO" id="GO:0003964">
    <property type="term" value="F:RNA-directed DNA polymerase activity"/>
    <property type="evidence" value="ECO:0007669"/>
    <property type="project" value="UniProtKB-KW"/>
</dbReference>
<dbReference type="PANTHER" id="PTHR11439">
    <property type="entry name" value="GAG-POL-RELATED RETROTRANSPOSON"/>
    <property type="match status" value="1"/>
</dbReference>